<proteinExistence type="predicted"/>
<reference evidence="2 3" key="1">
    <citation type="journal article" date="2015" name="Stand. Genomic Sci.">
        <title>Genomic Encyclopedia of Bacterial and Archaeal Type Strains, Phase III: the genomes of soil and plant-associated and newly described type strains.</title>
        <authorList>
            <person name="Whitman W.B."/>
            <person name="Woyke T."/>
            <person name="Klenk H.P."/>
            <person name="Zhou Y."/>
            <person name="Lilburn T.G."/>
            <person name="Beck B.J."/>
            <person name="De Vos P."/>
            <person name="Vandamme P."/>
            <person name="Eisen J.A."/>
            <person name="Garrity G."/>
            <person name="Hugenholtz P."/>
            <person name="Kyrpides N.C."/>
        </authorList>
    </citation>
    <scope>NUCLEOTIDE SEQUENCE [LARGE SCALE GENOMIC DNA]</scope>
    <source>
        <strain evidence="2 3">VKM Ac-2540</strain>
    </source>
</reference>
<dbReference type="Proteomes" id="UP000292027">
    <property type="component" value="Unassembled WGS sequence"/>
</dbReference>
<organism evidence="2 3">
    <name type="scientific">Kribbella rubisoli</name>
    <dbReference type="NCBI Taxonomy" id="3075929"/>
    <lineage>
        <taxon>Bacteria</taxon>
        <taxon>Bacillati</taxon>
        <taxon>Actinomycetota</taxon>
        <taxon>Actinomycetes</taxon>
        <taxon>Propionibacteriales</taxon>
        <taxon>Kribbellaceae</taxon>
        <taxon>Kribbella</taxon>
    </lineage>
</organism>
<dbReference type="Pfam" id="PF13416">
    <property type="entry name" value="SBP_bac_8"/>
    <property type="match status" value="1"/>
</dbReference>
<gene>
    <name evidence="2" type="ORF">EV645_7959</name>
</gene>
<protein>
    <submittedName>
        <fullName evidence="2">Carbohydrate ABC transporter substrate-binding protein (CUT1 family)</fullName>
    </submittedName>
</protein>
<dbReference type="InterPro" id="IPR050490">
    <property type="entry name" value="Bact_solute-bd_prot1"/>
</dbReference>
<evidence type="ECO:0000313" key="3">
    <source>
        <dbReference type="Proteomes" id="UP000292027"/>
    </source>
</evidence>
<evidence type="ECO:0000256" key="1">
    <source>
        <dbReference type="SAM" id="SignalP"/>
    </source>
</evidence>
<dbReference type="RefSeq" id="WP_157997263.1">
    <property type="nucleotide sequence ID" value="NZ_SHKR01000018.1"/>
</dbReference>
<dbReference type="PROSITE" id="PS51257">
    <property type="entry name" value="PROKAR_LIPOPROTEIN"/>
    <property type="match status" value="1"/>
</dbReference>
<dbReference type="Gene3D" id="3.40.190.10">
    <property type="entry name" value="Periplasmic binding protein-like II"/>
    <property type="match status" value="2"/>
</dbReference>
<dbReference type="PANTHER" id="PTHR43649">
    <property type="entry name" value="ARABINOSE-BINDING PROTEIN-RELATED"/>
    <property type="match status" value="1"/>
</dbReference>
<feature type="chain" id="PRO_5039718437" evidence="1">
    <location>
        <begin position="22"/>
        <end position="441"/>
    </location>
</feature>
<dbReference type="AlphaFoldDB" id="A0A4Q7VZ09"/>
<name>A0A4Q7VZ09_9ACTN</name>
<dbReference type="InterPro" id="IPR006059">
    <property type="entry name" value="SBP"/>
</dbReference>
<dbReference type="OrthoDB" id="2060074at2"/>
<dbReference type="EMBL" id="SHKR01000018">
    <property type="protein sequence ID" value="RZU01858.1"/>
    <property type="molecule type" value="Genomic_DNA"/>
</dbReference>
<dbReference type="PANTHER" id="PTHR43649:SF12">
    <property type="entry name" value="DIACETYLCHITOBIOSE BINDING PROTEIN DASA"/>
    <property type="match status" value="1"/>
</dbReference>
<evidence type="ECO:0000313" key="2">
    <source>
        <dbReference type="EMBL" id="RZU01858.1"/>
    </source>
</evidence>
<keyword evidence="3" id="KW-1185">Reference proteome</keyword>
<comment type="caution">
    <text evidence="2">The sequence shown here is derived from an EMBL/GenBank/DDBJ whole genome shotgun (WGS) entry which is preliminary data.</text>
</comment>
<sequence length="441" mass="46109">MLRSTRTALLAGVTSLALVLAGCSGSNDKKASGGSTQTSGVTITVALASDAPPKAALDAFTKETGITVNWVNIDWDSLQSKISAAATAKTYFADATNVDWSRVGQLGKLGWYYPMDSYVDTKAMAADVPQLASFTVDGHVVGIPYDASFMVTTVNTELFQKAGANPAPQTLDEYTAALKAIKAKGVVQYPLNIPFAAAEGLSTYWYETTGAFGGSILDKDGKPQFTSPDSPGYKAAQWMVDALKSGLVPPGNINVTDSQGQQNLMAKGQVASTFSDYSGNVGTLYNVKKSSSVVGKVKYLRTPGASGPAANLSNPDGIGIPKQAKYPDAAAKFIEWFTATEQQADFAGVNGPEKTFPTYPIPSHLSAVKQMTAKGNLVGGEDLVPMLQGSKPVFEGGAPSWYPKFSNAVYTNLHGAATGSMSVEQAIKTIGDTADQLASGS</sequence>
<dbReference type="CDD" id="cd13585">
    <property type="entry name" value="PBP2_TMBP_like"/>
    <property type="match status" value="1"/>
</dbReference>
<feature type="signal peptide" evidence="1">
    <location>
        <begin position="1"/>
        <end position="21"/>
    </location>
</feature>
<dbReference type="SUPFAM" id="SSF53850">
    <property type="entry name" value="Periplasmic binding protein-like II"/>
    <property type="match status" value="1"/>
</dbReference>
<accession>A0A4Q7VZ09</accession>
<keyword evidence="1" id="KW-0732">Signal</keyword>